<keyword evidence="3" id="KW-1185">Reference proteome</keyword>
<reference evidence="2 3" key="1">
    <citation type="submission" date="2021-01" db="EMBL/GenBank/DDBJ databases">
        <title>Whole genome shotgun sequence of Plantactinospora endophytica NBRC 110450.</title>
        <authorList>
            <person name="Komaki H."/>
            <person name="Tamura T."/>
        </authorList>
    </citation>
    <scope>NUCLEOTIDE SEQUENCE [LARGE SCALE GENOMIC DNA]</scope>
    <source>
        <strain evidence="2 3">NBRC 110450</strain>
    </source>
</reference>
<evidence type="ECO:0000313" key="3">
    <source>
        <dbReference type="Proteomes" id="UP000646749"/>
    </source>
</evidence>
<evidence type="ECO:0000256" key="1">
    <source>
        <dbReference type="SAM" id="MobiDB-lite"/>
    </source>
</evidence>
<evidence type="ECO:0000313" key="2">
    <source>
        <dbReference type="EMBL" id="GIG86345.1"/>
    </source>
</evidence>
<organism evidence="2 3">
    <name type="scientific">Plantactinospora endophytica</name>
    <dbReference type="NCBI Taxonomy" id="673535"/>
    <lineage>
        <taxon>Bacteria</taxon>
        <taxon>Bacillati</taxon>
        <taxon>Actinomycetota</taxon>
        <taxon>Actinomycetes</taxon>
        <taxon>Micromonosporales</taxon>
        <taxon>Micromonosporaceae</taxon>
        <taxon>Plantactinospora</taxon>
    </lineage>
</organism>
<feature type="compositionally biased region" description="Basic and acidic residues" evidence="1">
    <location>
        <begin position="33"/>
        <end position="43"/>
    </location>
</feature>
<gene>
    <name evidence="2" type="ORF">Pen02_12810</name>
</gene>
<proteinExistence type="predicted"/>
<dbReference type="EMBL" id="BONW01000004">
    <property type="protein sequence ID" value="GIG86345.1"/>
    <property type="molecule type" value="Genomic_DNA"/>
</dbReference>
<accession>A0ABQ4DV69</accession>
<feature type="region of interest" description="Disordered" evidence="1">
    <location>
        <begin position="23"/>
        <end position="67"/>
    </location>
</feature>
<protein>
    <submittedName>
        <fullName evidence="2">Uncharacterized protein</fullName>
    </submittedName>
</protein>
<name>A0ABQ4DV69_9ACTN</name>
<sequence length="153" mass="16712">MASWTSRTTRGSLAAAKKLIENRTGRTLIDPEAPEKRDGRLAVEPRGSVNGNSGVEADLALHHSPDQRDQVLPLTAPSHLGDTDCGLRVQQSLENPQSSLGMRALIPSQAIDERAHDCGSRRKQVAVPADIVRQITIGPITDRWIVIIERINQ</sequence>
<comment type="caution">
    <text evidence="2">The sequence shown here is derived from an EMBL/GenBank/DDBJ whole genome shotgun (WGS) entry which is preliminary data.</text>
</comment>
<dbReference type="Proteomes" id="UP000646749">
    <property type="component" value="Unassembled WGS sequence"/>
</dbReference>